<dbReference type="RefSeq" id="WP_245941094.1">
    <property type="nucleotide sequence ID" value="NZ_QTUC01000001.1"/>
</dbReference>
<keyword evidence="7" id="KW-0642">Proline metabolism</keyword>
<comment type="catalytic activity">
    <reaction evidence="8">
        <text>L-proline + a quinone = (S)-1-pyrroline-5-carboxylate + a quinol + H(+)</text>
        <dbReference type="Rhea" id="RHEA:23784"/>
        <dbReference type="ChEBI" id="CHEBI:15378"/>
        <dbReference type="ChEBI" id="CHEBI:17388"/>
        <dbReference type="ChEBI" id="CHEBI:24646"/>
        <dbReference type="ChEBI" id="CHEBI:60039"/>
        <dbReference type="ChEBI" id="CHEBI:132124"/>
        <dbReference type="EC" id="1.5.5.2"/>
    </reaction>
</comment>
<comment type="cofactor">
    <cofactor evidence="10">
        <name>FAD</name>
        <dbReference type="ChEBI" id="CHEBI:57692"/>
    </cofactor>
    <text evidence="10">Binds 1 FAD per subunit.</text>
</comment>
<evidence type="ECO:0000313" key="13">
    <source>
        <dbReference type="Proteomes" id="UP000256485"/>
    </source>
</evidence>
<feature type="binding site" evidence="10">
    <location>
        <begin position="228"/>
        <end position="229"/>
    </location>
    <ligand>
        <name>FAD</name>
        <dbReference type="ChEBI" id="CHEBI:57692"/>
    </ligand>
</feature>
<dbReference type="InterPro" id="IPR015659">
    <property type="entry name" value="Proline_oxidase"/>
</dbReference>
<feature type="binding site" evidence="9">
    <location>
        <position position="291"/>
    </location>
    <ligand>
        <name>substrate</name>
    </ligand>
</feature>
<dbReference type="InterPro" id="IPR008219">
    <property type="entry name" value="PRODH_bac_arc"/>
</dbReference>
<protein>
    <recommendedName>
        <fullName evidence="2">proline dehydrogenase</fullName>
        <ecNumber evidence="2">1.5.5.2</ecNumber>
    </recommendedName>
</protein>
<accession>A0A3D9VA81</accession>
<dbReference type="UniPathway" id="UPA00261">
    <property type="reaction ID" value="UER00373"/>
</dbReference>
<dbReference type="GO" id="GO:0010133">
    <property type="term" value="P:L-proline catabolic process to L-glutamate"/>
    <property type="evidence" value="ECO:0007669"/>
    <property type="project" value="UniProtKB-UniPathway"/>
</dbReference>
<dbReference type="GO" id="GO:0000166">
    <property type="term" value="F:nucleotide binding"/>
    <property type="evidence" value="ECO:0007669"/>
    <property type="project" value="UniProtKB-KW"/>
</dbReference>
<evidence type="ECO:0000313" key="12">
    <source>
        <dbReference type="EMBL" id="REF37070.1"/>
    </source>
</evidence>
<evidence type="ECO:0000256" key="4">
    <source>
        <dbReference type="ARBA" id="ARBA00022741"/>
    </source>
</evidence>
<organism evidence="12 13">
    <name type="scientific">Thermasporomyces composti</name>
    <dbReference type="NCBI Taxonomy" id="696763"/>
    <lineage>
        <taxon>Bacteria</taxon>
        <taxon>Bacillati</taxon>
        <taxon>Actinomycetota</taxon>
        <taxon>Actinomycetes</taxon>
        <taxon>Propionibacteriales</taxon>
        <taxon>Nocardioidaceae</taxon>
        <taxon>Thermasporomyces</taxon>
    </lineage>
</organism>
<dbReference type="EC" id="1.5.5.2" evidence="2"/>
<evidence type="ECO:0000259" key="11">
    <source>
        <dbReference type="Pfam" id="PF01619"/>
    </source>
</evidence>
<dbReference type="PIRSF" id="PIRSF000196">
    <property type="entry name" value="Pro_dehydrog"/>
    <property type="match status" value="1"/>
</dbReference>
<name>A0A3D9VA81_THECX</name>
<dbReference type="Gene3D" id="3.20.20.220">
    <property type="match status" value="1"/>
</dbReference>
<dbReference type="Proteomes" id="UP000256485">
    <property type="component" value="Unassembled WGS sequence"/>
</dbReference>
<evidence type="ECO:0000256" key="10">
    <source>
        <dbReference type="PIRSR" id="PIRSR000196-2"/>
    </source>
</evidence>
<dbReference type="Pfam" id="PF01619">
    <property type="entry name" value="Pro_dh"/>
    <property type="match status" value="1"/>
</dbReference>
<keyword evidence="6" id="KW-0560">Oxidoreductase</keyword>
<evidence type="ECO:0000256" key="9">
    <source>
        <dbReference type="PIRSR" id="PIRSR000196-1"/>
    </source>
</evidence>
<dbReference type="PANTHER" id="PTHR13914">
    <property type="entry name" value="PROLINE OXIDASE"/>
    <property type="match status" value="1"/>
</dbReference>
<evidence type="ECO:0000256" key="6">
    <source>
        <dbReference type="ARBA" id="ARBA00023002"/>
    </source>
</evidence>
<proteinExistence type="predicted"/>
<keyword evidence="4 10" id="KW-0547">Nucleotide-binding</keyword>
<feature type="domain" description="Proline dehydrogenase" evidence="11">
    <location>
        <begin position="44"/>
        <end position="299"/>
    </location>
</feature>
<dbReference type="InterPro" id="IPR029041">
    <property type="entry name" value="FAD-linked_oxidoreductase-like"/>
</dbReference>
<dbReference type="PANTHER" id="PTHR13914:SF0">
    <property type="entry name" value="PROLINE DEHYDROGENASE 1, MITOCHONDRIAL"/>
    <property type="match status" value="1"/>
</dbReference>
<feature type="binding site" evidence="10">
    <location>
        <position position="165"/>
    </location>
    <ligand>
        <name>FAD</name>
        <dbReference type="ChEBI" id="CHEBI:57692"/>
    </ligand>
</feature>
<keyword evidence="5 10" id="KW-0274">FAD</keyword>
<comment type="caution">
    <text evidence="12">The sequence shown here is derived from an EMBL/GenBank/DDBJ whole genome shotgun (WGS) entry which is preliminary data.</text>
</comment>
<evidence type="ECO:0000256" key="1">
    <source>
        <dbReference type="ARBA" id="ARBA00004739"/>
    </source>
</evidence>
<dbReference type="EMBL" id="QTUC01000001">
    <property type="protein sequence ID" value="REF37070.1"/>
    <property type="molecule type" value="Genomic_DNA"/>
</dbReference>
<dbReference type="SUPFAM" id="SSF51730">
    <property type="entry name" value="FAD-linked oxidoreductase"/>
    <property type="match status" value="1"/>
</dbReference>
<evidence type="ECO:0000256" key="2">
    <source>
        <dbReference type="ARBA" id="ARBA00012695"/>
    </source>
</evidence>
<feature type="binding site" evidence="9">
    <location>
        <position position="99"/>
    </location>
    <ligand>
        <name>substrate</name>
    </ligand>
</feature>
<evidence type="ECO:0000256" key="8">
    <source>
        <dbReference type="ARBA" id="ARBA00048779"/>
    </source>
</evidence>
<evidence type="ECO:0000256" key="3">
    <source>
        <dbReference type="ARBA" id="ARBA00022630"/>
    </source>
</evidence>
<keyword evidence="13" id="KW-1185">Reference proteome</keyword>
<reference evidence="12 13" key="1">
    <citation type="submission" date="2018-08" db="EMBL/GenBank/DDBJ databases">
        <title>Sequencing the genomes of 1000 actinobacteria strains.</title>
        <authorList>
            <person name="Klenk H.-P."/>
        </authorList>
    </citation>
    <scope>NUCLEOTIDE SEQUENCE [LARGE SCALE GENOMIC DNA]</scope>
    <source>
        <strain evidence="12 13">DSM 22891</strain>
    </source>
</reference>
<dbReference type="InterPro" id="IPR002872">
    <property type="entry name" value="Proline_DH_dom"/>
</dbReference>
<gene>
    <name evidence="12" type="ORF">DFJ64_2506</name>
</gene>
<evidence type="ECO:0000256" key="5">
    <source>
        <dbReference type="ARBA" id="ARBA00022827"/>
    </source>
</evidence>
<dbReference type="AlphaFoldDB" id="A0A3D9VA81"/>
<sequence length="310" mass="34595">MVLRRALLAAARGRGVQKLASTMPVSSTIVSRFVAGETADEAIEVARQLLDEGIQVTIDHLGEHTEDREGAESATRAYLDLLDRLSRAGVARSCEVSLKLSALGRDLRPDGEKLALENTRTIALAARNAGTAISIDMEDYTTVDSTLSVVQELRRDFPETGAVLQAYLRRTEGDCRDLAYQGSRVRLCKGAYAAPESVAFRRRSEIDLSYVRCLKILMAGQGYPMVATHDPRLIEIASALAMRYDRSPGSYEFQMLYGVRPEEQRRLVSLGDTVRVYLPYGDQWYAYLMRRLAERPAYVGFFLRSLVTRS</sequence>
<keyword evidence="3" id="KW-0285">Flavoprotein</keyword>
<feature type="binding site" evidence="9">
    <location>
        <position position="290"/>
    </location>
    <ligand>
        <name>substrate</name>
    </ligand>
</feature>
<dbReference type="GO" id="GO:0004657">
    <property type="term" value="F:proline dehydrogenase activity"/>
    <property type="evidence" value="ECO:0007669"/>
    <property type="project" value="UniProtKB-EC"/>
</dbReference>
<feature type="binding site" evidence="10">
    <location>
        <position position="137"/>
    </location>
    <ligand>
        <name>FAD</name>
        <dbReference type="ChEBI" id="CHEBI:57692"/>
    </ligand>
</feature>
<evidence type="ECO:0000256" key="7">
    <source>
        <dbReference type="ARBA" id="ARBA00023062"/>
    </source>
</evidence>
<comment type="pathway">
    <text evidence="1">Amino-acid degradation; L-proline degradation into L-glutamate; L-glutamate from L-proline: step 1/2.</text>
</comment>
<feature type="binding site" evidence="10">
    <location>
        <begin position="189"/>
        <end position="191"/>
    </location>
    <ligand>
        <name>FAD</name>
        <dbReference type="ChEBI" id="CHEBI:57692"/>
    </ligand>
</feature>